<dbReference type="PANTHER" id="PTHR13318">
    <property type="entry name" value="PARTNER OF PAIRED, ISOFORM B-RELATED"/>
    <property type="match status" value="1"/>
</dbReference>
<proteinExistence type="predicted"/>
<dbReference type="Pfam" id="PF25372">
    <property type="entry name" value="DUF7885"/>
    <property type="match status" value="1"/>
</dbReference>
<name>A0A8J9YZY1_BRALA</name>
<organism evidence="2 3">
    <name type="scientific">Branchiostoma lanceolatum</name>
    <name type="common">Common lancelet</name>
    <name type="synonym">Amphioxus lanceolatum</name>
    <dbReference type="NCBI Taxonomy" id="7740"/>
    <lineage>
        <taxon>Eukaryota</taxon>
        <taxon>Metazoa</taxon>
        <taxon>Chordata</taxon>
        <taxon>Cephalochordata</taxon>
        <taxon>Leptocardii</taxon>
        <taxon>Amphioxiformes</taxon>
        <taxon>Branchiostomatidae</taxon>
        <taxon>Branchiostoma</taxon>
    </lineage>
</organism>
<dbReference type="GO" id="GO:0019005">
    <property type="term" value="C:SCF ubiquitin ligase complex"/>
    <property type="evidence" value="ECO:0007669"/>
    <property type="project" value="TreeGrafter"/>
</dbReference>
<dbReference type="Gene3D" id="3.80.10.10">
    <property type="entry name" value="Ribonuclease Inhibitor"/>
    <property type="match status" value="2"/>
</dbReference>
<dbReference type="InterPro" id="IPR006553">
    <property type="entry name" value="Leu-rich_rpt_Cys-con_subtyp"/>
</dbReference>
<keyword evidence="3" id="KW-1185">Reference proteome</keyword>
<evidence type="ECO:0000313" key="2">
    <source>
        <dbReference type="EMBL" id="CAH1244641.1"/>
    </source>
</evidence>
<dbReference type="SUPFAM" id="SSF52047">
    <property type="entry name" value="RNI-like"/>
    <property type="match status" value="1"/>
</dbReference>
<feature type="domain" description="F-box/LRR-repeat protein 15-like leucin rich repeat" evidence="1">
    <location>
        <begin position="166"/>
        <end position="240"/>
    </location>
</feature>
<dbReference type="CDD" id="cd22126">
    <property type="entry name" value="F-box_FBXL15"/>
    <property type="match status" value="1"/>
</dbReference>
<reference evidence="2" key="1">
    <citation type="submission" date="2022-01" db="EMBL/GenBank/DDBJ databases">
        <authorList>
            <person name="Braso-Vives M."/>
        </authorList>
    </citation>
    <scope>NUCLEOTIDE SEQUENCE</scope>
</reference>
<accession>A0A8J9YZY1</accession>
<sequence>MHSFAFPFKMATGEGLEKLTMLDVLPWEDVLNKHVLPCLSIQDLFQLRQANTQALHLVTTFFNSTFKIDLSPYSSKITADAFKLILRENQVLNVLVLSGCKNWLTDRLLVPVIIRNERLLRLNISNCLHLQSETIQAVAENCHSLTALSLKDCHWLNVPSFLMVAVSCRELEKVDLTSCWEVNDECIVSLVVACKKITHLSLAKIYGITNQAIDAVAKGCPRLQYLDVQGCWRVNNSAIRNIGEYCKRLQVIKVSDCRDVTEASLARLRLRGVKVDVPAPVGLNLSRVEHTFGRSELVPPLYLQI</sequence>
<evidence type="ECO:0000259" key="1">
    <source>
        <dbReference type="Pfam" id="PF25372"/>
    </source>
</evidence>
<protein>
    <submittedName>
        <fullName evidence="2">FBXL15 protein</fullName>
    </submittedName>
</protein>
<dbReference type="OrthoDB" id="10257471at2759"/>
<dbReference type="InterPro" id="IPR057207">
    <property type="entry name" value="FBXL15_LRR"/>
</dbReference>
<dbReference type="EMBL" id="OV696699">
    <property type="protein sequence ID" value="CAH1244641.1"/>
    <property type="molecule type" value="Genomic_DNA"/>
</dbReference>
<dbReference type="InterPro" id="IPR032675">
    <property type="entry name" value="LRR_dom_sf"/>
</dbReference>
<evidence type="ECO:0000313" key="3">
    <source>
        <dbReference type="Proteomes" id="UP000838412"/>
    </source>
</evidence>
<dbReference type="PANTHER" id="PTHR13318:SF261">
    <property type="entry name" value="F-BOX DOMAIN-CONTAINING PROTEIN"/>
    <property type="match status" value="1"/>
</dbReference>
<dbReference type="AlphaFoldDB" id="A0A8J9YZY1"/>
<dbReference type="SMART" id="SM00367">
    <property type="entry name" value="LRR_CC"/>
    <property type="match status" value="6"/>
</dbReference>
<dbReference type="Proteomes" id="UP000838412">
    <property type="component" value="Chromosome 14"/>
</dbReference>
<dbReference type="GO" id="GO:0031146">
    <property type="term" value="P:SCF-dependent proteasomal ubiquitin-dependent protein catabolic process"/>
    <property type="evidence" value="ECO:0007669"/>
    <property type="project" value="TreeGrafter"/>
</dbReference>
<gene>
    <name evidence="2" type="primary">FBXL15</name>
    <name evidence="2" type="ORF">BLAG_LOCUS7234</name>
</gene>